<gene>
    <name evidence="1" type="ORF">PUP29_05470</name>
</gene>
<protein>
    <submittedName>
        <fullName evidence="1">Aldose 1-epimerase family protein</fullName>
    </submittedName>
</protein>
<accession>A0AAU8AAV1</accession>
<dbReference type="Gene3D" id="2.70.98.10">
    <property type="match status" value="1"/>
</dbReference>
<dbReference type="RefSeq" id="WP_353423965.1">
    <property type="nucleotide sequence ID" value="NZ_CP117826.1"/>
</dbReference>
<dbReference type="AlphaFoldDB" id="A0AAU8AAV1"/>
<dbReference type="Pfam" id="PF14486">
    <property type="entry name" value="DUF4432"/>
    <property type="match status" value="1"/>
</dbReference>
<dbReference type="InterPro" id="IPR027839">
    <property type="entry name" value="DUF4432"/>
</dbReference>
<reference evidence="1" key="1">
    <citation type="submission" date="2023-02" db="EMBL/GenBank/DDBJ databases">
        <title>Gut commensal Christensenella minuta modulates host metabolism via a new class of secondary bile acids.</title>
        <authorList>
            <person name="Liu C."/>
        </authorList>
    </citation>
    <scope>NUCLEOTIDE SEQUENCE</scope>
    <source>
        <strain evidence="1">CA70</strain>
    </source>
</reference>
<proteinExistence type="predicted"/>
<evidence type="ECO:0000313" key="1">
    <source>
        <dbReference type="EMBL" id="XCC63363.1"/>
    </source>
</evidence>
<sequence>MDFKELRRYVGSEFQHFGVKEFMLLRGKENGVRMMQVKNGGKLRFDVVTDRALDIGNLEYKGLNCSFMSKTGIVNSKYYVENGPDGFYKNFYGGMLTSCGMTHMGAPCEDEGRKLGLHGPLSCTPAEEVSVRTEKTDTNAPYIEIKGKMRQSEVYAENLVMDRTIRVDYGKDIISIRDTVTNKAFVPAPFMLLYHYNFGYPFLSEKTKLMLSYKEFTPRDEPAAKGQNRKYVFEKPEDGRPEECYFYKLASDGNGITKVLVENEELEIAAVLQFNTGQLEYMTEWKSMMAGDYALGINPGTYTPMGRAHARQNGLLKFIQPGESLHFDVSIEFTDDKNYIKKLQNIIKCLTF</sequence>
<dbReference type="InterPro" id="IPR014718">
    <property type="entry name" value="GH-type_carb-bd"/>
</dbReference>
<dbReference type="CDD" id="cd09023">
    <property type="entry name" value="Aldose_epim_Ec_c4013"/>
    <property type="match status" value="1"/>
</dbReference>
<dbReference type="EMBL" id="CP117826">
    <property type="protein sequence ID" value="XCC63363.1"/>
    <property type="molecule type" value="Genomic_DNA"/>
</dbReference>
<dbReference type="GO" id="GO:0030246">
    <property type="term" value="F:carbohydrate binding"/>
    <property type="evidence" value="ECO:0007669"/>
    <property type="project" value="InterPro"/>
</dbReference>
<name>A0AAU8AAV1_9FIRM</name>
<organism evidence="1">
    <name type="scientific">Christensenella massiliensis</name>
    <dbReference type="NCBI Taxonomy" id="1805714"/>
    <lineage>
        <taxon>Bacteria</taxon>
        <taxon>Bacillati</taxon>
        <taxon>Bacillota</taxon>
        <taxon>Clostridia</taxon>
        <taxon>Christensenellales</taxon>
        <taxon>Christensenellaceae</taxon>
        <taxon>Christensenella</taxon>
    </lineage>
</organism>